<feature type="region of interest" description="Disordered" evidence="6">
    <location>
        <begin position="1"/>
        <end position="23"/>
    </location>
</feature>
<dbReference type="Pfam" id="PF00425">
    <property type="entry name" value="Chorismate_bind"/>
    <property type="match status" value="1"/>
</dbReference>
<evidence type="ECO:0000256" key="3">
    <source>
        <dbReference type="ARBA" id="ARBA00012824"/>
    </source>
</evidence>
<organism evidence="8 9">
    <name type="scientific">Rubricoccus marinus</name>
    <dbReference type="NCBI Taxonomy" id="716817"/>
    <lineage>
        <taxon>Bacteria</taxon>
        <taxon>Pseudomonadati</taxon>
        <taxon>Rhodothermota</taxon>
        <taxon>Rhodothermia</taxon>
        <taxon>Rhodothermales</taxon>
        <taxon>Rubricoccaceae</taxon>
        <taxon>Rubricoccus</taxon>
    </lineage>
</organism>
<evidence type="ECO:0000259" key="7">
    <source>
        <dbReference type="Pfam" id="PF00425"/>
    </source>
</evidence>
<dbReference type="OrthoDB" id="9806579at2"/>
<dbReference type="AlphaFoldDB" id="A0A259U2S8"/>
<evidence type="ECO:0000256" key="4">
    <source>
        <dbReference type="ARBA" id="ARBA00023235"/>
    </source>
</evidence>
<dbReference type="InterPro" id="IPR015890">
    <property type="entry name" value="Chorismate_C"/>
</dbReference>
<sequence>MHPRPPAVSARLHTAVDPRPRPRPRLWREATEALRQRRGVIRVETLLPDAVEPLAWLAAQDGSEKAFWHGRDDGSCRAALGAADVIEGEDLFARLDEAARALPDGARYLGGLRFDDSMAPEAEWAGFGSGRFVLPRVELVARGDRTVLALNAVASRDTPADLRAALDALTFDAPPLATRLDFPVARLDRPDRERWDEAIASALAAMERGDVQKVVLARRATYRFEEGLDPAALLARLTIAAPEAFHVLLSDGEGRTFVAATPERLVRVEGRRAWTEAVAGTRRKGEGAGALAFRDELAGSEKDRREHAFVRDFISEALAPLASLVAVEAPRQIEAGRVRHLKTPLRAHLRGDVTPLAAMNALHPTPAVGGTPTPEALAAIRDLEGFDRGLYAGPVGWVGRDGAEFAVGIRSGLVCGTDLALYAGAGIVPGSEAEAEWQETEAKLGAFADALGLDA</sequence>
<comment type="catalytic activity">
    <reaction evidence="1">
        <text>chorismate = isochorismate</text>
        <dbReference type="Rhea" id="RHEA:18985"/>
        <dbReference type="ChEBI" id="CHEBI:29748"/>
        <dbReference type="ChEBI" id="CHEBI:29780"/>
        <dbReference type="EC" id="5.4.4.2"/>
    </reaction>
</comment>
<reference evidence="8 9" key="1">
    <citation type="submission" date="2016-11" db="EMBL/GenBank/DDBJ databases">
        <title>Study of marine rhodopsin-containing bacteria.</title>
        <authorList>
            <person name="Yoshizawa S."/>
            <person name="Kumagai Y."/>
            <person name="Kogure K."/>
        </authorList>
    </citation>
    <scope>NUCLEOTIDE SEQUENCE [LARGE SCALE GENOMIC DNA]</scope>
    <source>
        <strain evidence="8 9">SG-29</strain>
    </source>
</reference>
<evidence type="ECO:0000256" key="1">
    <source>
        <dbReference type="ARBA" id="ARBA00000799"/>
    </source>
</evidence>
<accession>A0A259U2S8</accession>
<evidence type="ECO:0000256" key="5">
    <source>
        <dbReference type="ARBA" id="ARBA00041564"/>
    </source>
</evidence>
<feature type="compositionally biased region" description="Basic and acidic residues" evidence="6">
    <location>
        <begin position="14"/>
        <end position="23"/>
    </location>
</feature>
<dbReference type="FunCoup" id="A0A259U2S8">
    <property type="interactions" value="98"/>
</dbReference>
<dbReference type="PANTHER" id="PTHR42839:SF2">
    <property type="entry name" value="ISOCHORISMATE SYNTHASE ENTC"/>
    <property type="match status" value="1"/>
</dbReference>
<dbReference type="InterPro" id="IPR005801">
    <property type="entry name" value="ADC_synthase"/>
</dbReference>
<evidence type="ECO:0000256" key="2">
    <source>
        <dbReference type="ARBA" id="ARBA00005297"/>
    </source>
</evidence>
<dbReference type="PANTHER" id="PTHR42839">
    <property type="entry name" value="ISOCHORISMATE SYNTHASE ENTC"/>
    <property type="match status" value="1"/>
</dbReference>
<protein>
    <recommendedName>
        <fullName evidence="3">isochorismate synthase</fullName>
        <ecNumber evidence="3">5.4.4.2</ecNumber>
    </recommendedName>
    <alternativeName>
        <fullName evidence="5">Isochorismate mutase</fullName>
    </alternativeName>
</protein>
<keyword evidence="4" id="KW-0413">Isomerase</keyword>
<dbReference type="EC" id="5.4.4.2" evidence="3"/>
<feature type="domain" description="Chorismate-utilising enzyme C-terminal" evidence="7">
    <location>
        <begin position="192"/>
        <end position="443"/>
    </location>
</feature>
<name>A0A259U2S8_9BACT</name>
<dbReference type="NCBIfam" id="TIGR00543">
    <property type="entry name" value="isochor_syn"/>
    <property type="match status" value="1"/>
</dbReference>
<proteinExistence type="inferred from homology"/>
<dbReference type="Gene3D" id="3.60.120.10">
    <property type="entry name" value="Anthranilate synthase"/>
    <property type="match status" value="1"/>
</dbReference>
<evidence type="ECO:0000313" key="8">
    <source>
        <dbReference type="EMBL" id="OZC04335.1"/>
    </source>
</evidence>
<dbReference type="SUPFAM" id="SSF56322">
    <property type="entry name" value="ADC synthase"/>
    <property type="match status" value="1"/>
</dbReference>
<dbReference type="GO" id="GO:0008909">
    <property type="term" value="F:isochorismate synthase activity"/>
    <property type="evidence" value="ECO:0007669"/>
    <property type="project" value="UniProtKB-EC"/>
</dbReference>
<gene>
    <name evidence="8" type="ORF">BSZ36_15935</name>
</gene>
<keyword evidence="9" id="KW-1185">Reference proteome</keyword>
<evidence type="ECO:0000256" key="6">
    <source>
        <dbReference type="SAM" id="MobiDB-lite"/>
    </source>
</evidence>
<dbReference type="InterPro" id="IPR004561">
    <property type="entry name" value="IsoChor_synthase"/>
</dbReference>
<dbReference type="EMBL" id="MQWB01000001">
    <property type="protein sequence ID" value="OZC04335.1"/>
    <property type="molecule type" value="Genomic_DNA"/>
</dbReference>
<comment type="caution">
    <text evidence="8">The sequence shown here is derived from an EMBL/GenBank/DDBJ whole genome shotgun (WGS) entry which is preliminary data.</text>
</comment>
<dbReference type="Proteomes" id="UP000216446">
    <property type="component" value="Unassembled WGS sequence"/>
</dbReference>
<evidence type="ECO:0000313" key="9">
    <source>
        <dbReference type="Proteomes" id="UP000216446"/>
    </source>
</evidence>
<dbReference type="InParanoid" id="A0A259U2S8"/>
<comment type="similarity">
    <text evidence="2">Belongs to the isochorismate synthase family.</text>
</comment>